<evidence type="ECO:0000256" key="1">
    <source>
        <dbReference type="SAM" id="Phobius"/>
    </source>
</evidence>
<gene>
    <name evidence="2" type="ORF">SETIT_3G313900v2</name>
</gene>
<reference evidence="2" key="2">
    <citation type="submission" date="2015-07" db="EMBL/GenBank/DDBJ databases">
        <authorList>
            <person name="Noorani M."/>
        </authorList>
    </citation>
    <scope>NUCLEOTIDE SEQUENCE</scope>
    <source>
        <strain evidence="2">Yugu1</strain>
    </source>
</reference>
<protein>
    <submittedName>
        <fullName evidence="2">Uncharacterized protein</fullName>
    </submittedName>
</protein>
<accession>A0A368QKV7</accession>
<sequence>MCVARPVLAPKAGSGRTCDSGCWGPGASAFMMMRQQPLPGSFGSTSRRRYGRSTGMAAWPALDAAWAAARGADAEGVVRVVFFLQPDMFSTESAALTANVTECYFQVTVLFFDGILRDEDLPVVFFGNIVLSNFSLLIWAHMAWLKLIFSCMYY</sequence>
<keyword evidence="1" id="KW-1133">Transmembrane helix</keyword>
<name>A0A368QKV7_SETIT</name>
<keyword evidence="1" id="KW-0472">Membrane</keyword>
<dbReference type="EMBL" id="CM003530">
    <property type="protein sequence ID" value="RCV18596.1"/>
    <property type="molecule type" value="Genomic_DNA"/>
</dbReference>
<organism evidence="2">
    <name type="scientific">Setaria italica</name>
    <name type="common">Foxtail millet</name>
    <name type="synonym">Panicum italicum</name>
    <dbReference type="NCBI Taxonomy" id="4555"/>
    <lineage>
        <taxon>Eukaryota</taxon>
        <taxon>Viridiplantae</taxon>
        <taxon>Streptophyta</taxon>
        <taxon>Embryophyta</taxon>
        <taxon>Tracheophyta</taxon>
        <taxon>Spermatophyta</taxon>
        <taxon>Magnoliopsida</taxon>
        <taxon>Liliopsida</taxon>
        <taxon>Poales</taxon>
        <taxon>Poaceae</taxon>
        <taxon>PACMAD clade</taxon>
        <taxon>Panicoideae</taxon>
        <taxon>Panicodae</taxon>
        <taxon>Paniceae</taxon>
        <taxon>Cenchrinae</taxon>
        <taxon>Setaria</taxon>
    </lineage>
</organism>
<evidence type="ECO:0000313" key="2">
    <source>
        <dbReference type="EMBL" id="RCV18596.1"/>
    </source>
</evidence>
<dbReference type="AlphaFoldDB" id="A0A368QKV7"/>
<keyword evidence="1" id="KW-0812">Transmembrane</keyword>
<feature type="transmembrane region" description="Helical" evidence="1">
    <location>
        <begin position="123"/>
        <end position="145"/>
    </location>
</feature>
<proteinExistence type="predicted"/>
<reference evidence="2" key="1">
    <citation type="journal article" date="2012" name="Nat. Biotechnol.">
        <title>Reference genome sequence of the model plant Setaria.</title>
        <authorList>
            <person name="Bennetzen J.L."/>
            <person name="Schmutz J."/>
            <person name="Wang H."/>
            <person name="Percifield R."/>
            <person name="Hawkins J."/>
            <person name="Pontaroli A.C."/>
            <person name="Estep M."/>
            <person name="Feng L."/>
            <person name="Vaughn J.N."/>
            <person name="Grimwood J."/>
            <person name="Jenkins J."/>
            <person name="Barry K."/>
            <person name="Lindquist E."/>
            <person name="Hellsten U."/>
            <person name="Deshpande S."/>
            <person name="Wang X."/>
            <person name="Wu X."/>
            <person name="Mitros T."/>
            <person name="Triplett J."/>
            <person name="Yang X."/>
            <person name="Ye C.Y."/>
            <person name="Mauro-Herrera M."/>
            <person name="Wang L."/>
            <person name="Li P."/>
            <person name="Sharma M."/>
            <person name="Sharma R."/>
            <person name="Ronald P.C."/>
            <person name="Panaud O."/>
            <person name="Kellogg E.A."/>
            <person name="Brutnell T.P."/>
            <person name="Doust A.N."/>
            <person name="Tuskan G.A."/>
            <person name="Rokhsar D."/>
            <person name="Devos K.M."/>
        </authorList>
    </citation>
    <scope>NUCLEOTIDE SEQUENCE [LARGE SCALE GENOMIC DNA]</scope>
    <source>
        <strain evidence="2">Yugu1</strain>
    </source>
</reference>